<dbReference type="Gene3D" id="1.10.238.160">
    <property type="match status" value="1"/>
</dbReference>
<accession>A0AAW4XSK9</accession>
<dbReference type="AlphaFoldDB" id="A0AAW4XSK9"/>
<name>A0AAW4XSK9_9BURK</name>
<dbReference type="Pfam" id="PF05930">
    <property type="entry name" value="Phage_AlpA"/>
    <property type="match status" value="1"/>
</dbReference>
<dbReference type="RefSeq" id="WP_230770714.1">
    <property type="nucleotide sequence ID" value="NZ_JAJNCT010000003.1"/>
</dbReference>
<dbReference type="Proteomes" id="UP001199260">
    <property type="component" value="Unassembled WGS sequence"/>
</dbReference>
<dbReference type="InterPro" id="IPR010260">
    <property type="entry name" value="AlpA"/>
</dbReference>
<protein>
    <submittedName>
        <fullName evidence="1">AlpA family phage regulatory protein</fullName>
    </submittedName>
</protein>
<dbReference type="InterPro" id="IPR009061">
    <property type="entry name" value="DNA-bd_dom_put_sf"/>
</dbReference>
<evidence type="ECO:0000313" key="1">
    <source>
        <dbReference type="EMBL" id="MCD2163814.1"/>
    </source>
</evidence>
<dbReference type="InterPro" id="IPR052931">
    <property type="entry name" value="Prophage_regulatory_activator"/>
</dbReference>
<sequence>MEKKTPTAATKFPLISQLPSTYHDRLLQINVVQQLTGAGRQTIYRWMDCGAFPLAVRVHGKRIAWKESEINAWIDSRPRADLPTARDAK</sequence>
<keyword evidence="2" id="KW-1185">Reference proteome</keyword>
<comment type="caution">
    <text evidence="1">The sequence shown here is derived from an EMBL/GenBank/DDBJ whole genome shotgun (WGS) entry which is preliminary data.</text>
</comment>
<evidence type="ECO:0000313" key="2">
    <source>
        <dbReference type="Proteomes" id="UP001199260"/>
    </source>
</evidence>
<dbReference type="PANTHER" id="PTHR36154:SF1">
    <property type="entry name" value="DNA-BINDING TRANSCRIPTIONAL ACTIVATOR ALPA"/>
    <property type="match status" value="1"/>
</dbReference>
<organism evidence="1 2">
    <name type="scientific">Comamonas koreensis</name>
    <dbReference type="NCBI Taxonomy" id="160825"/>
    <lineage>
        <taxon>Bacteria</taxon>
        <taxon>Pseudomonadati</taxon>
        <taxon>Pseudomonadota</taxon>
        <taxon>Betaproteobacteria</taxon>
        <taxon>Burkholderiales</taxon>
        <taxon>Comamonadaceae</taxon>
        <taxon>Comamonas</taxon>
    </lineage>
</organism>
<dbReference type="PANTHER" id="PTHR36154">
    <property type="entry name" value="DNA-BINDING TRANSCRIPTIONAL ACTIVATOR ALPA"/>
    <property type="match status" value="1"/>
</dbReference>
<proteinExistence type="predicted"/>
<gene>
    <name evidence="1" type="ORF">LPW39_01530</name>
</gene>
<reference evidence="1 2" key="1">
    <citation type="submission" date="2021-11" db="EMBL/GenBank/DDBJ databases">
        <title>Genome sequence.</title>
        <authorList>
            <person name="Sun Q."/>
        </authorList>
    </citation>
    <scope>NUCLEOTIDE SEQUENCE [LARGE SCALE GENOMIC DNA]</scope>
    <source>
        <strain evidence="1 2">KCTC 12005</strain>
    </source>
</reference>
<dbReference type="SUPFAM" id="SSF46955">
    <property type="entry name" value="Putative DNA-binding domain"/>
    <property type="match status" value="1"/>
</dbReference>
<dbReference type="EMBL" id="JAJNCT010000003">
    <property type="protein sequence ID" value="MCD2163814.1"/>
    <property type="molecule type" value="Genomic_DNA"/>
</dbReference>